<dbReference type="InterPro" id="IPR018771">
    <property type="entry name" value="PocR_dom"/>
</dbReference>
<dbReference type="InterPro" id="IPR009057">
    <property type="entry name" value="Homeodomain-like_sf"/>
</dbReference>
<evidence type="ECO:0000259" key="4">
    <source>
        <dbReference type="PROSITE" id="PS01124"/>
    </source>
</evidence>
<dbReference type="PROSITE" id="PS00041">
    <property type="entry name" value="HTH_ARAC_FAMILY_1"/>
    <property type="match status" value="1"/>
</dbReference>
<dbReference type="PROSITE" id="PS01124">
    <property type="entry name" value="HTH_ARAC_FAMILY_2"/>
    <property type="match status" value="1"/>
</dbReference>
<keyword evidence="6" id="KW-1185">Reference proteome</keyword>
<gene>
    <name evidence="5" type="ORF">H8698_03600</name>
</gene>
<evidence type="ECO:0000256" key="1">
    <source>
        <dbReference type="ARBA" id="ARBA00023015"/>
    </source>
</evidence>
<dbReference type="GO" id="GO:0003700">
    <property type="term" value="F:DNA-binding transcription factor activity"/>
    <property type="evidence" value="ECO:0007669"/>
    <property type="project" value="InterPro"/>
</dbReference>
<dbReference type="InterPro" id="IPR018060">
    <property type="entry name" value="HTH_AraC"/>
</dbReference>
<dbReference type="EMBL" id="JACRSU010000001">
    <property type="protein sequence ID" value="MBC8540061.1"/>
    <property type="molecule type" value="Genomic_DNA"/>
</dbReference>
<reference evidence="5" key="1">
    <citation type="submission" date="2020-08" db="EMBL/GenBank/DDBJ databases">
        <title>Genome public.</title>
        <authorList>
            <person name="Liu C."/>
            <person name="Sun Q."/>
        </authorList>
    </citation>
    <scope>NUCLEOTIDE SEQUENCE</scope>
    <source>
        <strain evidence="5">H8</strain>
    </source>
</reference>
<keyword evidence="3" id="KW-0804">Transcription</keyword>
<dbReference type="SUPFAM" id="SSF46689">
    <property type="entry name" value="Homeodomain-like"/>
    <property type="match status" value="1"/>
</dbReference>
<keyword evidence="1" id="KW-0805">Transcription regulation</keyword>
<dbReference type="InterPro" id="IPR020449">
    <property type="entry name" value="Tscrpt_reg_AraC-type_HTH"/>
</dbReference>
<dbReference type="RefSeq" id="WP_249311195.1">
    <property type="nucleotide sequence ID" value="NZ_JACRSU010000001.1"/>
</dbReference>
<evidence type="ECO:0000313" key="5">
    <source>
        <dbReference type="EMBL" id="MBC8540061.1"/>
    </source>
</evidence>
<feature type="domain" description="HTH araC/xylS-type" evidence="4">
    <location>
        <begin position="173"/>
        <end position="270"/>
    </location>
</feature>
<dbReference type="PANTHER" id="PTHR43280">
    <property type="entry name" value="ARAC-FAMILY TRANSCRIPTIONAL REGULATOR"/>
    <property type="match status" value="1"/>
</dbReference>
<dbReference type="GO" id="GO:0043565">
    <property type="term" value="F:sequence-specific DNA binding"/>
    <property type="evidence" value="ECO:0007669"/>
    <property type="project" value="InterPro"/>
</dbReference>
<proteinExistence type="predicted"/>
<protein>
    <submittedName>
        <fullName evidence="5">PocR ligand-binding domain-containing protein</fullName>
    </submittedName>
</protein>
<evidence type="ECO:0000313" key="6">
    <source>
        <dbReference type="Proteomes" id="UP000611762"/>
    </source>
</evidence>
<sequence>MSLKIDTQNLKDVLVLFHTLTGIRLVIYDDEFQKIMAYPEEKCAFCRQMRQTPELSEKCLESDKAAFVRCKAEKDIVFYNCHAGLVECVAPIKNSRRIIGYVMFGQITDMKDKGKLKDSVGVLLNKYGLLCDISNIKYKSKRQILAASKLLEICTNYILMKDIVESDDSLIVKKVKEYIDVHLSEQIEILDLCKCTGISRTKLYDTFSKSCGFGIASYIKEVRLQKARGLLKETELSVAEVSACVGFDDYNYFSRVFKSKFGISPRNYRK</sequence>
<dbReference type="Proteomes" id="UP000611762">
    <property type="component" value="Unassembled WGS sequence"/>
</dbReference>
<keyword evidence="2" id="KW-0238">DNA-binding</keyword>
<dbReference type="Pfam" id="PF10114">
    <property type="entry name" value="PocR"/>
    <property type="match status" value="1"/>
</dbReference>
<dbReference type="Gene3D" id="1.10.10.60">
    <property type="entry name" value="Homeodomain-like"/>
    <property type="match status" value="1"/>
</dbReference>
<dbReference type="Pfam" id="PF12833">
    <property type="entry name" value="HTH_18"/>
    <property type="match status" value="1"/>
</dbReference>
<name>A0A926DKQ4_9FIRM</name>
<dbReference type="InterPro" id="IPR018062">
    <property type="entry name" value="HTH_AraC-typ_CS"/>
</dbReference>
<evidence type="ECO:0000256" key="3">
    <source>
        <dbReference type="ARBA" id="ARBA00023163"/>
    </source>
</evidence>
<dbReference type="AlphaFoldDB" id="A0A926DKQ4"/>
<dbReference type="PRINTS" id="PR00032">
    <property type="entry name" value="HTHARAC"/>
</dbReference>
<dbReference type="SMART" id="SM00342">
    <property type="entry name" value="HTH_ARAC"/>
    <property type="match status" value="1"/>
</dbReference>
<comment type="caution">
    <text evidence="5">The sequence shown here is derived from an EMBL/GenBank/DDBJ whole genome shotgun (WGS) entry which is preliminary data.</text>
</comment>
<dbReference type="PANTHER" id="PTHR43280:SF2">
    <property type="entry name" value="HTH-TYPE TRANSCRIPTIONAL REGULATOR EXSA"/>
    <property type="match status" value="1"/>
</dbReference>
<accession>A0A926DKQ4</accession>
<organism evidence="5 6">
    <name type="scientific">Congzhengia minquanensis</name>
    <dbReference type="NCBI Taxonomy" id="2763657"/>
    <lineage>
        <taxon>Bacteria</taxon>
        <taxon>Bacillati</taxon>
        <taxon>Bacillota</taxon>
        <taxon>Clostridia</taxon>
        <taxon>Eubacteriales</taxon>
        <taxon>Oscillospiraceae</taxon>
        <taxon>Congzhengia</taxon>
    </lineage>
</organism>
<evidence type="ECO:0000256" key="2">
    <source>
        <dbReference type="ARBA" id="ARBA00023125"/>
    </source>
</evidence>